<protein>
    <submittedName>
        <fullName evidence="3">Uncharacterized protein</fullName>
    </submittedName>
</protein>
<reference evidence="3 4" key="1">
    <citation type="journal article" date="2015" name="Nature">
        <title>rRNA introns, odd ribosomes, and small enigmatic genomes across a large radiation of phyla.</title>
        <authorList>
            <person name="Brown C.T."/>
            <person name="Hug L.A."/>
            <person name="Thomas B.C."/>
            <person name="Sharon I."/>
            <person name="Castelle C.J."/>
            <person name="Singh A."/>
            <person name="Wilkins M.J."/>
            <person name="Williams K.H."/>
            <person name="Banfield J.F."/>
        </authorList>
    </citation>
    <scope>NUCLEOTIDE SEQUENCE [LARGE SCALE GENOMIC DNA]</scope>
</reference>
<proteinExistence type="predicted"/>
<keyword evidence="2" id="KW-0732">Signal</keyword>
<feature type="transmembrane region" description="Helical" evidence="1">
    <location>
        <begin position="74"/>
        <end position="95"/>
    </location>
</feature>
<comment type="caution">
    <text evidence="3">The sequence shown here is derived from an EMBL/GenBank/DDBJ whole genome shotgun (WGS) entry which is preliminary data.</text>
</comment>
<dbReference type="AlphaFoldDB" id="A0A0G0JVN5"/>
<keyword evidence="1" id="KW-1133">Transmembrane helix</keyword>
<evidence type="ECO:0000313" key="3">
    <source>
        <dbReference type="EMBL" id="KKQ67135.1"/>
    </source>
</evidence>
<organism evidence="3 4">
    <name type="scientific">Candidatus Daviesbacteria bacterium GW2011_GWA2_38_24</name>
    <dbReference type="NCBI Taxonomy" id="1618422"/>
    <lineage>
        <taxon>Bacteria</taxon>
        <taxon>Candidatus Daviesiibacteriota</taxon>
    </lineage>
</organism>
<accession>A0A0G0JVN5</accession>
<gene>
    <name evidence="3" type="ORF">US86_C0001G0062</name>
</gene>
<evidence type="ECO:0000313" key="4">
    <source>
        <dbReference type="Proteomes" id="UP000034235"/>
    </source>
</evidence>
<name>A0A0G0JVN5_9BACT</name>
<keyword evidence="1" id="KW-0812">Transmembrane</keyword>
<dbReference type="Proteomes" id="UP000034235">
    <property type="component" value="Unassembled WGS sequence"/>
</dbReference>
<keyword evidence="1" id="KW-0472">Membrane</keyword>
<feature type="chain" id="PRO_5002533043" evidence="2">
    <location>
        <begin position="22"/>
        <end position="102"/>
    </location>
</feature>
<feature type="signal peptide" evidence="2">
    <location>
        <begin position="1"/>
        <end position="21"/>
    </location>
</feature>
<evidence type="ECO:0000256" key="2">
    <source>
        <dbReference type="SAM" id="SignalP"/>
    </source>
</evidence>
<dbReference type="EMBL" id="LBUP01000001">
    <property type="protein sequence ID" value="KKQ67135.1"/>
    <property type="molecule type" value="Genomic_DNA"/>
</dbReference>
<evidence type="ECO:0000256" key="1">
    <source>
        <dbReference type="SAM" id="Phobius"/>
    </source>
</evidence>
<sequence length="102" mass="10898">MKKFFVIIIFSLIFFVEPVLAQTNLNTAGSSAERLRLPNASPSVGTSFGIQQEIPSQLASPVPVEPESSDKSSFWTGLIIGAVAGGLLTALLMMLSPMKKTE</sequence>